<sequence length="145" mass="16408">MEQISCCAKVVFKGNQVEGTGASKLKRVDCYIADETCLLKLTPWEGYIDMVSVGEVFAFKHLRIRESDGEENGRILNTTLHPIQTVITQAENLSEERKCAFNDVALLIADGENHQYMELNIDNIDNIDSINELSHFKQCPKCQKK</sequence>
<proteinExistence type="predicted"/>
<organism evidence="1 2">
    <name type="scientific">Pocillopora meandrina</name>
    <dbReference type="NCBI Taxonomy" id="46732"/>
    <lineage>
        <taxon>Eukaryota</taxon>
        <taxon>Metazoa</taxon>
        <taxon>Cnidaria</taxon>
        <taxon>Anthozoa</taxon>
        <taxon>Hexacorallia</taxon>
        <taxon>Scleractinia</taxon>
        <taxon>Astrocoeniina</taxon>
        <taxon>Pocilloporidae</taxon>
        <taxon>Pocillopora</taxon>
    </lineage>
</organism>
<keyword evidence="2" id="KW-1185">Reference proteome</keyword>
<name>A0AAU9WRP6_9CNID</name>
<dbReference type="Proteomes" id="UP001159428">
    <property type="component" value="Unassembled WGS sequence"/>
</dbReference>
<comment type="caution">
    <text evidence="1">The sequence shown here is derived from an EMBL/GenBank/DDBJ whole genome shotgun (WGS) entry which is preliminary data.</text>
</comment>
<dbReference type="InterPro" id="IPR012340">
    <property type="entry name" value="NA-bd_OB-fold"/>
</dbReference>
<feature type="non-terminal residue" evidence="1">
    <location>
        <position position="145"/>
    </location>
</feature>
<evidence type="ECO:0000313" key="1">
    <source>
        <dbReference type="EMBL" id="CAH3123916.1"/>
    </source>
</evidence>
<accession>A0AAU9WRP6</accession>
<dbReference type="AlphaFoldDB" id="A0AAU9WRP6"/>
<dbReference type="Gene3D" id="2.40.50.140">
    <property type="entry name" value="Nucleic acid-binding proteins"/>
    <property type="match status" value="1"/>
</dbReference>
<dbReference type="SUPFAM" id="SSF50249">
    <property type="entry name" value="Nucleic acid-binding proteins"/>
    <property type="match status" value="1"/>
</dbReference>
<dbReference type="EMBL" id="CALNXJ010000020">
    <property type="protein sequence ID" value="CAH3123916.1"/>
    <property type="molecule type" value="Genomic_DNA"/>
</dbReference>
<evidence type="ECO:0000313" key="2">
    <source>
        <dbReference type="Proteomes" id="UP001159428"/>
    </source>
</evidence>
<gene>
    <name evidence="1" type="ORF">PMEA_00011590</name>
</gene>
<reference evidence="1 2" key="1">
    <citation type="submission" date="2022-05" db="EMBL/GenBank/DDBJ databases">
        <authorList>
            <consortium name="Genoscope - CEA"/>
            <person name="William W."/>
        </authorList>
    </citation>
    <scope>NUCLEOTIDE SEQUENCE [LARGE SCALE GENOMIC DNA]</scope>
</reference>
<protein>
    <submittedName>
        <fullName evidence="1">Uncharacterized protein</fullName>
    </submittedName>
</protein>